<dbReference type="AlphaFoldDB" id="A0A4W3GBH5"/>
<dbReference type="SMART" id="SM00014">
    <property type="entry name" value="acidPPc"/>
    <property type="match status" value="1"/>
</dbReference>
<evidence type="ECO:0000313" key="10">
    <source>
        <dbReference type="Proteomes" id="UP000314986"/>
    </source>
</evidence>
<evidence type="ECO:0000256" key="5">
    <source>
        <dbReference type="ARBA" id="ARBA00023136"/>
    </source>
</evidence>
<evidence type="ECO:0000313" key="9">
    <source>
        <dbReference type="Ensembl" id="ENSCMIP00000000543.1"/>
    </source>
</evidence>
<feature type="transmembrane region" description="Helical" evidence="6">
    <location>
        <begin position="223"/>
        <end position="241"/>
    </location>
</feature>
<evidence type="ECO:0000256" key="4">
    <source>
        <dbReference type="ARBA" id="ARBA00022989"/>
    </source>
</evidence>
<dbReference type="OMA" id="MVLIDNS"/>
<feature type="transmembrane region" description="Helical" evidence="6">
    <location>
        <begin position="161"/>
        <end position="180"/>
    </location>
</feature>
<keyword evidence="7" id="KW-0732">Signal</keyword>
<dbReference type="PANTHER" id="PTHR10165">
    <property type="entry name" value="LIPID PHOSPHATE PHOSPHATASE"/>
    <property type="match status" value="1"/>
</dbReference>
<dbReference type="GeneTree" id="ENSGT00940000156450"/>
<evidence type="ECO:0000259" key="8">
    <source>
        <dbReference type="SMART" id="SM00014"/>
    </source>
</evidence>
<dbReference type="GO" id="GO:0007165">
    <property type="term" value="P:signal transduction"/>
    <property type="evidence" value="ECO:0007669"/>
    <property type="project" value="TreeGrafter"/>
</dbReference>
<evidence type="ECO:0000256" key="1">
    <source>
        <dbReference type="ARBA" id="ARBA00004141"/>
    </source>
</evidence>
<comment type="subcellular location">
    <subcellularLocation>
        <location evidence="1">Membrane</location>
        <topology evidence="1">Multi-pass membrane protein</topology>
    </subcellularLocation>
</comment>
<reference evidence="9" key="4">
    <citation type="submission" date="2025-08" db="UniProtKB">
        <authorList>
            <consortium name="Ensembl"/>
        </authorList>
    </citation>
    <scope>IDENTIFICATION</scope>
</reference>
<dbReference type="FunFam" id="1.20.144.10:FF:000030">
    <property type="entry name" value="Phosphatidic acid phosphatase type 2D"/>
    <property type="match status" value="1"/>
</dbReference>
<feature type="chain" id="PRO_5021504086" evidence="7">
    <location>
        <begin position="25"/>
        <end position="270"/>
    </location>
</feature>
<reference evidence="10" key="1">
    <citation type="journal article" date="2006" name="Science">
        <title>Ancient noncoding elements conserved in the human genome.</title>
        <authorList>
            <person name="Venkatesh B."/>
            <person name="Kirkness E.F."/>
            <person name="Loh Y.H."/>
            <person name="Halpern A.L."/>
            <person name="Lee A.P."/>
            <person name="Johnson J."/>
            <person name="Dandona N."/>
            <person name="Viswanathan L.D."/>
            <person name="Tay A."/>
            <person name="Venter J.C."/>
            <person name="Strausberg R.L."/>
            <person name="Brenner S."/>
        </authorList>
    </citation>
    <scope>NUCLEOTIDE SEQUENCE [LARGE SCALE GENOMIC DNA]</scope>
</reference>
<evidence type="ECO:0000256" key="6">
    <source>
        <dbReference type="SAM" id="Phobius"/>
    </source>
</evidence>
<reference evidence="10" key="3">
    <citation type="journal article" date="2014" name="Nature">
        <title>Elephant shark genome provides unique insights into gnathostome evolution.</title>
        <authorList>
            <consortium name="International Elephant Shark Genome Sequencing Consortium"/>
            <person name="Venkatesh B."/>
            <person name="Lee A.P."/>
            <person name="Ravi V."/>
            <person name="Maurya A.K."/>
            <person name="Lian M.M."/>
            <person name="Swann J.B."/>
            <person name="Ohta Y."/>
            <person name="Flajnik M.F."/>
            <person name="Sutoh Y."/>
            <person name="Kasahara M."/>
            <person name="Hoon S."/>
            <person name="Gangu V."/>
            <person name="Roy S.W."/>
            <person name="Irimia M."/>
            <person name="Korzh V."/>
            <person name="Kondrychyn I."/>
            <person name="Lim Z.W."/>
            <person name="Tay B.H."/>
            <person name="Tohari S."/>
            <person name="Kong K.W."/>
            <person name="Ho S."/>
            <person name="Lorente-Galdos B."/>
            <person name="Quilez J."/>
            <person name="Marques-Bonet T."/>
            <person name="Raney B.J."/>
            <person name="Ingham P.W."/>
            <person name="Tay A."/>
            <person name="Hillier L.W."/>
            <person name="Minx P."/>
            <person name="Boehm T."/>
            <person name="Wilson R.K."/>
            <person name="Brenner S."/>
            <person name="Warren W.C."/>
        </authorList>
    </citation>
    <scope>NUCLEOTIDE SEQUENCE [LARGE SCALE GENOMIC DNA]</scope>
</reference>
<dbReference type="GO" id="GO:0006644">
    <property type="term" value="P:phospholipid metabolic process"/>
    <property type="evidence" value="ECO:0007669"/>
    <property type="project" value="InterPro"/>
</dbReference>
<name>A0A4W3GBH5_CALMI</name>
<feature type="signal peptide" evidence="7">
    <location>
        <begin position="1"/>
        <end position="24"/>
    </location>
</feature>
<dbReference type="GO" id="GO:0005886">
    <property type="term" value="C:plasma membrane"/>
    <property type="evidence" value="ECO:0007669"/>
    <property type="project" value="TreeGrafter"/>
</dbReference>
<evidence type="ECO:0000256" key="3">
    <source>
        <dbReference type="ARBA" id="ARBA00022692"/>
    </source>
</evidence>
<reference evidence="10" key="2">
    <citation type="journal article" date="2007" name="PLoS Biol.">
        <title>Survey sequencing and comparative analysis of the elephant shark (Callorhinchus milii) genome.</title>
        <authorList>
            <person name="Venkatesh B."/>
            <person name="Kirkness E.F."/>
            <person name="Loh Y.H."/>
            <person name="Halpern A.L."/>
            <person name="Lee A.P."/>
            <person name="Johnson J."/>
            <person name="Dandona N."/>
            <person name="Viswanathan L.D."/>
            <person name="Tay A."/>
            <person name="Venter J.C."/>
            <person name="Strausberg R.L."/>
            <person name="Brenner S."/>
        </authorList>
    </citation>
    <scope>NUCLEOTIDE SEQUENCE [LARGE SCALE GENOMIC DNA]</scope>
</reference>
<keyword evidence="10" id="KW-1185">Reference proteome</keyword>
<feature type="transmembrane region" description="Helical" evidence="6">
    <location>
        <begin position="192"/>
        <end position="211"/>
    </location>
</feature>
<keyword evidence="5 6" id="KW-0472">Membrane</keyword>
<dbReference type="GO" id="GO:0008195">
    <property type="term" value="F:phosphatidate phosphatase activity"/>
    <property type="evidence" value="ECO:0007669"/>
    <property type="project" value="TreeGrafter"/>
</dbReference>
<evidence type="ECO:0000256" key="7">
    <source>
        <dbReference type="SAM" id="SignalP"/>
    </source>
</evidence>
<feature type="domain" description="Phosphatidic acid phosphatase type 2/haloperoxidase" evidence="8">
    <location>
        <begin position="97"/>
        <end position="238"/>
    </location>
</feature>
<proteinExistence type="inferred from homology"/>
<comment type="similarity">
    <text evidence="2">Belongs to the PA-phosphatase related phosphoesterase family.</text>
</comment>
<sequence length="270" mass="30617">MLLCLDLICIILASLPFFMVELNAVKPYERGFYCDDQDIQYPFKSAETVSDTVLCTTGILITVTAISLGECYRVRFLHKRSRSLHWNSYLSLIYKQVGCFLFGCATSQSLTDLAKVAVGRLRPNFLAVCKPDFTKFNCSRGYIQDPVCTGPSSAVTEARKSFYSGHASFAMYALLYLAFYLQARFTWKGARLLRPLIQCLLIMLAFYTGLSRISDYRHHPSDVLVGFLQGALIAYWIAFHISDMFKSKRKMTKECQSRPDSGIQTNHTTC</sequence>
<dbReference type="InterPro" id="IPR043216">
    <property type="entry name" value="PAP-like"/>
</dbReference>
<dbReference type="GO" id="GO:0046839">
    <property type="term" value="P:phospholipid dephosphorylation"/>
    <property type="evidence" value="ECO:0007669"/>
    <property type="project" value="TreeGrafter"/>
</dbReference>
<dbReference type="Gene3D" id="1.20.144.10">
    <property type="entry name" value="Phosphatidic acid phosphatase type 2/haloperoxidase"/>
    <property type="match status" value="1"/>
</dbReference>
<dbReference type="Proteomes" id="UP000314986">
    <property type="component" value="Unassembled WGS sequence"/>
</dbReference>
<dbReference type="Ensembl" id="ENSCMIT00000000588.1">
    <property type="protein sequence ID" value="ENSCMIP00000000543.1"/>
    <property type="gene ID" value="ENSCMIG00000000386.1"/>
</dbReference>
<gene>
    <name evidence="9" type="primary">LOC103187548</name>
</gene>
<accession>A0A4W3GBH5</accession>
<organism evidence="9 10">
    <name type="scientific">Callorhinchus milii</name>
    <name type="common">Ghost shark</name>
    <dbReference type="NCBI Taxonomy" id="7868"/>
    <lineage>
        <taxon>Eukaryota</taxon>
        <taxon>Metazoa</taxon>
        <taxon>Chordata</taxon>
        <taxon>Craniata</taxon>
        <taxon>Vertebrata</taxon>
        <taxon>Chondrichthyes</taxon>
        <taxon>Holocephali</taxon>
        <taxon>Chimaeriformes</taxon>
        <taxon>Callorhinchidae</taxon>
        <taxon>Callorhinchus</taxon>
    </lineage>
</organism>
<dbReference type="CDD" id="cd03384">
    <property type="entry name" value="PAP2_wunen"/>
    <property type="match status" value="1"/>
</dbReference>
<reference evidence="9" key="5">
    <citation type="submission" date="2025-09" db="UniProtKB">
        <authorList>
            <consortium name="Ensembl"/>
        </authorList>
    </citation>
    <scope>IDENTIFICATION</scope>
</reference>
<dbReference type="InterPro" id="IPR036938">
    <property type="entry name" value="PAP2/HPO_sf"/>
</dbReference>
<keyword evidence="4 6" id="KW-1133">Transmembrane helix</keyword>
<dbReference type="PANTHER" id="PTHR10165:SF94">
    <property type="entry name" value="PHOSPHATIDIC ACID PHOSPHATASE TYPE 2D"/>
    <property type="match status" value="1"/>
</dbReference>
<dbReference type="Pfam" id="PF01569">
    <property type="entry name" value="PAP2"/>
    <property type="match status" value="1"/>
</dbReference>
<dbReference type="InterPro" id="IPR000326">
    <property type="entry name" value="PAP2/HPO"/>
</dbReference>
<protein>
    <submittedName>
        <fullName evidence="9">Lipid phosphate phosphohydrolase 3-like</fullName>
    </submittedName>
</protein>
<dbReference type="SUPFAM" id="SSF48317">
    <property type="entry name" value="Acid phosphatase/Vanadium-dependent haloperoxidase"/>
    <property type="match status" value="1"/>
</dbReference>
<keyword evidence="3 6" id="KW-0812">Transmembrane</keyword>
<evidence type="ECO:0000256" key="2">
    <source>
        <dbReference type="ARBA" id="ARBA00008816"/>
    </source>
</evidence>